<dbReference type="Pfam" id="PF05802">
    <property type="entry name" value="SctB2"/>
    <property type="match status" value="1"/>
</dbReference>
<protein>
    <submittedName>
        <fullName evidence="2">Putative pathogenicity island effector protein</fullName>
    </submittedName>
</protein>
<dbReference type="OrthoDB" id="6627753at2"/>
<evidence type="ECO:0000313" key="2">
    <source>
        <dbReference type="EMBL" id="EFP98615.1"/>
    </source>
</evidence>
<proteinExistence type="predicted"/>
<reference evidence="2 3" key="1">
    <citation type="journal article" date="2012" name="Int. J. Syst. Evol. Microbiol.">
        <title>Vibrio caribbeanicus sp. nov., isolated from the marine sponge Scleritoderma cyanea.</title>
        <authorList>
            <person name="Hoffmann M."/>
            <person name="Monday S.R."/>
            <person name="Allard M.W."/>
            <person name="Strain E.A."/>
            <person name="Whittaker P."/>
            <person name="Naum M."/>
            <person name="McCarthy P.J."/>
            <person name="Lopez J.V."/>
            <person name="Fischer M."/>
            <person name="Brown E.W."/>
        </authorList>
    </citation>
    <scope>NUCLEOTIDE SEQUENCE [LARGE SCALE GENOMIC DNA]</scope>
    <source>
        <strain evidence="2 3">ATCC BAA-2122</strain>
    </source>
</reference>
<dbReference type="InterPro" id="IPR008611">
    <property type="entry name" value="SctB2-like"/>
</dbReference>
<dbReference type="AlphaFoldDB" id="E3BEJ8"/>
<dbReference type="EMBL" id="AEIU01000002">
    <property type="protein sequence ID" value="EFP98615.1"/>
    <property type="molecule type" value="Genomic_DNA"/>
</dbReference>
<evidence type="ECO:0000256" key="1">
    <source>
        <dbReference type="SAM" id="Coils"/>
    </source>
</evidence>
<keyword evidence="1" id="KW-0175">Coiled coil</keyword>
<name>E3BEJ8_9VIBR</name>
<dbReference type="STRING" id="796620.VIBC2010_08708"/>
<sequence>MTTVQTNTPTPVSAPAVNDDLTVKTDHSISDCDGMEAIAQLNDLMIKLSEVMQKLRDVLQQYNQKQQELGWDIQKASMDTKKEAISKACESSILSGVLQIGAGIAGMAGAGFSKSTGLGEATTHLGKGAGDSLSGIGTVVSAEMTKNAEIEKTEGEFQSMNAQSYTKNIGESREKAMQISEQMRSLVKDLVELHGRISSAVKN</sequence>
<accession>E3BEJ8</accession>
<evidence type="ECO:0000313" key="3">
    <source>
        <dbReference type="Proteomes" id="UP000002943"/>
    </source>
</evidence>
<organism evidence="2 3">
    <name type="scientific">Vibrio caribbeanicus ATCC BAA-2122</name>
    <dbReference type="NCBI Taxonomy" id="796620"/>
    <lineage>
        <taxon>Bacteria</taxon>
        <taxon>Pseudomonadati</taxon>
        <taxon>Pseudomonadota</taxon>
        <taxon>Gammaproteobacteria</taxon>
        <taxon>Vibrionales</taxon>
        <taxon>Vibrionaceae</taxon>
        <taxon>Vibrio</taxon>
    </lineage>
</organism>
<feature type="coiled-coil region" evidence="1">
    <location>
        <begin position="38"/>
        <end position="68"/>
    </location>
</feature>
<dbReference type="RefSeq" id="WP_009599289.1">
    <property type="nucleotide sequence ID" value="NZ_AEIU01000002.1"/>
</dbReference>
<keyword evidence="3" id="KW-1185">Reference proteome</keyword>
<dbReference type="eggNOG" id="ENOG5032VBU">
    <property type="taxonomic scope" value="Bacteria"/>
</dbReference>
<dbReference type="Proteomes" id="UP000002943">
    <property type="component" value="Unassembled WGS sequence"/>
</dbReference>
<gene>
    <name evidence="2" type="ORF">VIBC2010_08708</name>
</gene>
<comment type="caution">
    <text evidence="2">The sequence shown here is derived from an EMBL/GenBank/DDBJ whole genome shotgun (WGS) entry which is preliminary data.</text>
</comment>